<gene>
    <name evidence="2" type="ORF">JKA74_07305</name>
</gene>
<proteinExistence type="predicted"/>
<protein>
    <submittedName>
        <fullName evidence="2">Uncharacterized protein</fullName>
    </submittedName>
</protein>
<reference evidence="2" key="1">
    <citation type="submission" date="2021-01" db="EMBL/GenBank/DDBJ databases">
        <title>Marivirga aurantiaca sp. nov., isolated from intertidal surface sediments.</title>
        <authorList>
            <person name="Zhang M."/>
        </authorList>
    </citation>
    <scope>NUCLEOTIDE SEQUENCE</scope>
    <source>
        <strain evidence="2">S37H4</strain>
    </source>
</reference>
<dbReference type="RefSeq" id="WP_201430504.1">
    <property type="nucleotide sequence ID" value="NZ_JAEQBW010000002.1"/>
</dbReference>
<feature type="transmembrane region" description="Helical" evidence="1">
    <location>
        <begin position="43"/>
        <end position="65"/>
    </location>
</feature>
<name>A0A935CAJ4_9BACT</name>
<organism evidence="2 3">
    <name type="scientific">Marivirga aurantiaca</name>
    <dbReference type="NCBI Taxonomy" id="2802615"/>
    <lineage>
        <taxon>Bacteria</taxon>
        <taxon>Pseudomonadati</taxon>
        <taxon>Bacteroidota</taxon>
        <taxon>Cytophagia</taxon>
        <taxon>Cytophagales</taxon>
        <taxon>Marivirgaceae</taxon>
        <taxon>Marivirga</taxon>
    </lineage>
</organism>
<evidence type="ECO:0000313" key="3">
    <source>
        <dbReference type="Proteomes" id="UP000611723"/>
    </source>
</evidence>
<comment type="caution">
    <text evidence="2">The sequence shown here is derived from an EMBL/GenBank/DDBJ whole genome shotgun (WGS) entry which is preliminary data.</text>
</comment>
<keyword evidence="3" id="KW-1185">Reference proteome</keyword>
<sequence length="233" mass="26544">MESNRIDEIFKDKLERHSLKVSDQAWSQLRSQMKSEKKHQPKFWMVAASASILILFSLGLGYNLMNKPTTISGKKVELRNSQNFTAQTHIPSQPQVIGKAHSEALEANRVENNQKSNSAPSVKRFQKEEKVEEVFRPQPLEKISGMEARLAIQTDEIKIVRFPGNERESDIQIEIYYEQQLVGSRIDETRNSLNKSANKLKSLASEISLADLRSAKNELFASAFQANKRTLNN</sequence>
<dbReference type="EMBL" id="JAEQBW010000002">
    <property type="protein sequence ID" value="MBK6264838.1"/>
    <property type="molecule type" value="Genomic_DNA"/>
</dbReference>
<dbReference type="AlphaFoldDB" id="A0A935CAJ4"/>
<keyword evidence="1" id="KW-0472">Membrane</keyword>
<keyword evidence="1" id="KW-1133">Transmembrane helix</keyword>
<accession>A0A935CAJ4</accession>
<evidence type="ECO:0000313" key="2">
    <source>
        <dbReference type="EMBL" id="MBK6264838.1"/>
    </source>
</evidence>
<dbReference type="Proteomes" id="UP000611723">
    <property type="component" value="Unassembled WGS sequence"/>
</dbReference>
<keyword evidence="1" id="KW-0812">Transmembrane</keyword>
<evidence type="ECO:0000256" key="1">
    <source>
        <dbReference type="SAM" id="Phobius"/>
    </source>
</evidence>